<dbReference type="GO" id="GO:0051082">
    <property type="term" value="F:unfolded protein binding"/>
    <property type="evidence" value="ECO:0007669"/>
    <property type="project" value="TreeGrafter"/>
</dbReference>
<evidence type="ECO:0000256" key="2">
    <source>
        <dbReference type="ARBA" id="ARBA00009054"/>
    </source>
</evidence>
<dbReference type="InterPro" id="IPR000740">
    <property type="entry name" value="GrpE"/>
</dbReference>
<feature type="region of interest" description="Disordered" evidence="14">
    <location>
        <begin position="1"/>
        <end position="44"/>
    </location>
</feature>
<comment type="caution">
    <text evidence="15">The sequence shown here is derived from an EMBL/GenBank/DDBJ whole genome shotgun (WGS) entry which is preliminary data.</text>
</comment>
<evidence type="ECO:0000256" key="13">
    <source>
        <dbReference type="SAM" id="Coils"/>
    </source>
</evidence>
<dbReference type="Gene3D" id="2.30.22.10">
    <property type="entry name" value="Head domain of nucleotide exchange factor GrpE"/>
    <property type="match status" value="1"/>
</dbReference>
<gene>
    <name evidence="10 15" type="primary">grpE</name>
    <name evidence="15" type="ORF">IAA86_02715</name>
</gene>
<feature type="compositionally biased region" description="Acidic residues" evidence="14">
    <location>
        <begin position="1"/>
        <end position="15"/>
    </location>
</feature>
<dbReference type="GO" id="GO:0006457">
    <property type="term" value="P:protein folding"/>
    <property type="evidence" value="ECO:0007669"/>
    <property type="project" value="InterPro"/>
</dbReference>
<evidence type="ECO:0000256" key="4">
    <source>
        <dbReference type="ARBA" id="ARBA00022490"/>
    </source>
</evidence>
<evidence type="ECO:0000313" key="16">
    <source>
        <dbReference type="Proteomes" id="UP000886865"/>
    </source>
</evidence>
<dbReference type="EMBL" id="DVJQ01000023">
    <property type="protein sequence ID" value="HIS73915.1"/>
    <property type="molecule type" value="Genomic_DNA"/>
</dbReference>
<evidence type="ECO:0000256" key="12">
    <source>
        <dbReference type="RuleBase" id="RU004478"/>
    </source>
</evidence>
<dbReference type="GO" id="GO:0000774">
    <property type="term" value="F:adenyl-nucleotide exchange factor activity"/>
    <property type="evidence" value="ECO:0007669"/>
    <property type="project" value="InterPro"/>
</dbReference>
<evidence type="ECO:0000313" key="15">
    <source>
        <dbReference type="EMBL" id="HIS73915.1"/>
    </source>
</evidence>
<evidence type="ECO:0000256" key="6">
    <source>
        <dbReference type="ARBA" id="ARBA00023186"/>
    </source>
</evidence>
<sequence length="193" mass="21891">MFIDNENEVNSEDMDVSNNPFEEKNESDLDSENPEENNSNPDDECEKLRAELADLNNKYIRMAADFDNYRKRQAQERESLLKYGAAETMTKLLAVLDTFERAKESLKDIDDAKSVKESYEVAFKQLLDTLKKAGLETIDALGAEFDPNLHEAIAQTPTNEHPDNTVISQMQTGYKLGDRVLRPALVNVALNEE</sequence>
<dbReference type="Pfam" id="PF01025">
    <property type="entry name" value="GrpE"/>
    <property type="match status" value="1"/>
</dbReference>
<dbReference type="GO" id="GO:0005737">
    <property type="term" value="C:cytoplasm"/>
    <property type="evidence" value="ECO:0007669"/>
    <property type="project" value="UniProtKB-SubCell"/>
</dbReference>
<dbReference type="NCBIfam" id="NF010738">
    <property type="entry name" value="PRK14140.1"/>
    <property type="match status" value="1"/>
</dbReference>
<keyword evidence="13" id="KW-0175">Coiled coil</keyword>
<dbReference type="HAMAP" id="MF_01151">
    <property type="entry name" value="GrpE"/>
    <property type="match status" value="1"/>
</dbReference>
<keyword evidence="5 10" id="KW-0346">Stress response</keyword>
<dbReference type="PRINTS" id="PR00773">
    <property type="entry name" value="GRPEPROTEIN"/>
</dbReference>
<feature type="coiled-coil region" evidence="13">
    <location>
        <begin position="45"/>
        <end position="72"/>
    </location>
</feature>
<evidence type="ECO:0000256" key="11">
    <source>
        <dbReference type="RuleBase" id="RU000639"/>
    </source>
</evidence>
<evidence type="ECO:0000256" key="8">
    <source>
        <dbReference type="ARBA" id="ARBA00072274"/>
    </source>
</evidence>
<dbReference type="InterPro" id="IPR009012">
    <property type="entry name" value="GrpE_head"/>
</dbReference>
<dbReference type="AlphaFoldDB" id="A0A9D1FIQ6"/>
<protein>
    <recommendedName>
        <fullName evidence="8 10">Protein GrpE</fullName>
    </recommendedName>
    <alternativeName>
        <fullName evidence="9 10">HSP-70 cofactor</fullName>
    </alternativeName>
</protein>
<name>A0A9D1FIQ6_9BACT</name>
<dbReference type="PANTHER" id="PTHR21237:SF23">
    <property type="entry name" value="GRPE PROTEIN HOMOLOG, MITOCHONDRIAL"/>
    <property type="match status" value="1"/>
</dbReference>
<dbReference type="FunFam" id="2.30.22.10:FF:000001">
    <property type="entry name" value="Protein GrpE"/>
    <property type="match status" value="1"/>
</dbReference>
<organism evidence="15 16">
    <name type="scientific">Candidatus Galligastranaerophilus intestinavium</name>
    <dbReference type="NCBI Taxonomy" id="2840836"/>
    <lineage>
        <taxon>Bacteria</taxon>
        <taxon>Candidatus Galligastranaerophilus</taxon>
    </lineage>
</organism>
<dbReference type="SUPFAM" id="SSF58014">
    <property type="entry name" value="Coiled-coil domain of nucleotide exchange factor GrpE"/>
    <property type="match status" value="1"/>
</dbReference>
<comment type="similarity">
    <text evidence="2 10 12">Belongs to the GrpE family.</text>
</comment>
<dbReference type="Proteomes" id="UP000886865">
    <property type="component" value="Unassembled WGS sequence"/>
</dbReference>
<dbReference type="GO" id="GO:0042803">
    <property type="term" value="F:protein homodimerization activity"/>
    <property type="evidence" value="ECO:0007669"/>
    <property type="project" value="InterPro"/>
</dbReference>
<accession>A0A9D1FIQ6</accession>
<evidence type="ECO:0000256" key="5">
    <source>
        <dbReference type="ARBA" id="ARBA00023016"/>
    </source>
</evidence>
<dbReference type="SUPFAM" id="SSF51064">
    <property type="entry name" value="Head domain of nucleotide exchange factor GrpE"/>
    <property type="match status" value="1"/>
</dbReference>
<reference evidence="15" key="2">
    <citation type="journal article" date="2021" name="PeerJ">
        <title>Extensive microbial diversity within the chicken gut microbiome revealed by metagenomics and culture.</title>
        <authorList>
            <person name="Gilroy R."/>
            <person name="Ravi A."/>
            <person name="Getino M."/>
            <person name="Pursley I."/>
            <person name="Horton D.L."/>
            <person name="Alikhan N.F."/>
            <person name="Baker D."/>
            <person name="Gharbi K."/>
            <person name="Hall N."/>
            <person name="Watson M."/>
            <person name="Adriaenssens E.M."/>
            <person name="Foster-Nyarko E."/>
            <person name="Jarju S."/>
            <person name="Secka A."/>
            <person name="Antonio M."/>
            <person name="Oren A."/>
            <person name="Chaudhuri R.R."/>
            <person name="La Ragione R."/>
            <person name="Hildebrand F."/>
            <person name="Pallen M.J."/>
        </authorList>
    </citation>
    <scope>NUCLEOTIDE SEQUENCE</scope>
    <source>
        <strain evidence="15">CHK152-2871</strain>
    </source>
</reference>
<reference evidence="15" key="1">
    <citation type="submission" date="2020-10" db="EMBL/GenBank/DDBJ databases">
        <authorList>
            <person name="Gilroy R."/>
        </authorList>
    </citation>
    <scope>NUCLEOTIDE SEQUENCE</scope>
    <source>
        <strain evidence="15">CHK152-2871</strain>
    </source>
</reference>
<evidence type="ECO:0000256" key="1">
    <source>
        <dbReference type="ARBA" id="ARBA00004496"/>
    </source>
</evidence>
<comment type="subunit">
    <text evidence="3 10">Homodimer.</text>
</comment>
<evidence type="ECO:0000256" key="10">
    <source>
        <dbReference type="HAMAP-Rule" id="MF_01151"/>
    </source>
</evidence>
<feature type="compositionally biased region" description="Acidic residues" evidence="14">
    <location>
        <begin position="28"/>
        <end position="44"/>
    </location>
</feature>
<evidence type="ECO:0000256" key="7">
    <source>
        <dbReference type="ARBA" id="ARBA00053401"/>
    </source>
</evidence>
<comment type="subcellular location">
    <subcellularLocation>
        <location evidence="1 10">Cytoplasm</location>
    </subcellularLocation>
</comment>
<proteinExistence type="inferred from homology"/>
<keyword evidence="6 10" id="KW-0143">Chaperone</keyword>
<keyword evidence="4 10" id="KW-0963">Cytoplasm</keyword>
<evidence type="ECO:0000256" key="14">
    <source>
        <dbReference type="SAM" id="MobiDB-lite"/>
    </source>
</evidence>
<dbReference type="CDD" id="cd00446">
    <property type="entry name" value="GrpE"/>
    <property type="match status" value="1"/>
</dbReference>
<evidence type="ECO:0000256" key="9">
    <source>
        <dbReference type="ARBA" id="ARBA00076414"/>
    </source>
</evidence>
<dbReference type="PROSITE" id="PS01071">
    <property type="entry name" value="GRPE"/>
    <property type="match status" value="1"/>
</dbReference>
<dbReference type="InterPro" id="IPR013805">
    <property type="entry name" value="GrpE_CC"/>
</dbReference>
<comment type="function">
    <text evidence="7 10 11">Participates actively in the response to hyperosmotic and heat shock by preventing the aggregation of stress-denatured proteins, in association with DnaK and GrpE. It is the nucleotide exchange factor for DnaK and may function as a thermosensor. Unfolded proteins bind initially to DnaJ; upon interaction with the DnaJ-bound protein, DnaK hydrolyzes its bound ATP, resulting in the formation of a stable complex. GrpE releases ADP from DnaK; ATP binding to DnaK triggers the release of the substrate protein, thus completing the reaction cycle. Several rounds of ATP-dependent interactions between DnaJ, DnaK and GrpE are required for fully efficient folding.</text>
</comment>
<dbReference type="PANTHER" id="PTHR21237">
    <property type="entry name" value="GRPE PROTEIN"/>
    <property type="match status" value="1"/>
</dbReference>
<dbReference type="Gene3D" id="3.90.20.20">
    <property type="match status" value="1"/>
</dbReference>
<evidence type="ECO:0000256" key="3">
    <source>
        <dbReference type="ARBA" id="ARBA00011738"/>
    </source>
</evidence>
<dbReference type="GO" id="GO:0051087">
    <property type="term" value="F:protein-folding chaperone binding"/>
    <property type="evidence" value="ECO:0007669"/>
    <property type="project" value="InterPro"/>
</dbReference>